<protein>
    <submittedName>
        <fullName evidence="3">YggT family protein</fullName>
    </submittedName>
</protein>
<gene>
    <name evidence="3" type="ORF">L3556_09485</name>
</gene>
<feature type="transmembrane region" description="Helical" evidence="2">
    <location>
        <begin position="6"/>
        <end position="28"/>
    </location>
</feature>
<evidence type="ECO:0000313" key="4">
    <source>
        <dbReference type="Proteomes" id="UP001154265"/>
    </source>
</evidence>
<reference evidence="3" key="2">
    <citation type="submission" date="2022-01" db="EMBL/GenBank/DDBJ databases">
        <authorList>
            <person name="Zivanovic Y."/>
            <person name="Moreira D."/>
            <person name="Lopez-Garcia P."/>
        </authorList>
    </citation>
    <scope>NUCLEOTIDE SEQUENCE</scope>
    <source>
        <strain evidence="3">G9</strain>
    </source>
</reference>
<organism evidence="3 4">
    <name type="scientific">Candidatus Synechococcus calcipolaris G9</name>
    <dbReference type="NCBI Taxonomy" id="1497997"/>
    <lineage>
        <taxon>Bacteria</taxon>
        <taxon>Bacillati</taxon>
        <taxon>Cyanobacteriota</taxon>
        <taxon>Cyanophyceae</taxon>
        <taxon>Synechococcales</taxon>
        <taxon>Synechococcaceae</taxon>
        <taxon>Synechococcus</taxon>
    </lineage>
</organism>
<dbReference type="PANTHER" id="PTHR33219">
    <property type="entry name" value="YLMG HOMOLOG PROTEIN 2, CHLOROPLASTIC"/>
    <property type="match status" value="1"/>
</dbReference>
<dbReference type="Proteomes" id="UP001154265">
    <property type="component" value="Unassembled WGS sequence"/>
</dbReference>
<accession>A0ABT6F002</accession>
<name>A0ABT6F002_9SYNE</name>
<comment type="caution">
    <text evidence="3">The sequence shown here is derived from an EMBL/GenBank/DDBJ whole genome shotgun (WGS) entry which is preliminary data.</text>
</comment>
<evidence type="ECO:0000313" key="3">
    <source>
        <dbReference type="EMBL" id="MDG2991157.1"/>
    </source>
</evidence>
<dbReference type="Pfam" id="PF02325">
    <property type="entry name" value="CCB3_YggT"/>
    <property type="match status" value="1"/>
</dbReference>
<dbReference type="EMBL" id="JAKKUT010000002">
    <property type="protein sequence ID" value="MDG2991157.1"/>
    <property type="molecule type" value="Genomic_DNA"/>
</dbReference>
<keyword evidence="2" id="KW-0812">Transmembrane</keyword>
<comment type="similarity">
    <text evidence="1">Belongs to the YggT family.</text>
</comment>
<proteinExistence type="inferred from homology"/>
<keyword evidence="2" id="KW-0472">Membrane</keyword>
<keyword evidence="4" id="KW-1185">Reference proteome</keyword>
<dbReference type="PANTHER" id="PTHR33219:SF14">
    <property type="entry name" value="PROTEIN COFACTOR ASSEMBLY OF COMPLEX C SUBUNIT B CCB3, CHLOROPLASTIC-RELATED"/>
    <property type="match status" value="1"/>
</dbReference>
<dbReference type="InterPro" id="IPR003425">
    <property type="entry name" value="CCB3/YggT"/>
</dbReference>
<evidence type="ECO:0000256" key="1">
    <source>
        <dbReference type="ARBA" id="ARBA00010894"/>
    </source>
</evidence>
<dbReference type="RefSeq" id="WP_277867038.1">
    <property type="nucleotide sequence ID" value="NZ_JAKKUT010000002.1"/>
</dbReference>
<reference evidence="3" key="1">
    <citation type="journal article" date="2022" name="Genome Biol. Evol.">
        <title>A New Gene Family Diagnostic for Intracellular Biomineralization of Amorphous Ca Carbonates by Cyanobacteria.</title>
        <authorList>
            <person name="Benzerara K."/>
            <person name="Duprat E."/>
            <person name="Bitard-Feildel T."/>
            <person name="Caumes G."/>
            <person name="Cassier-Chauvat C."/>
            <person name="Chauvat F."/>
            <person name="Dezi M."/>
            <person name="Diop S.I."/>
            <person name="Gaschignard G."/>
            <person name="Gorgen S."/>
            <person name="Gugger M."/>
            <person name="Lopez-Garcia P."/>
            <person name="Millet M."/>
            <person name="Skouri-Panet F."/>
            <person name="Moreira D."/>
            <person name="Callebaut I."/>
        </authorList>
    </citation>
    <scope>NUCLEOTIDE SEQUENCE</scope>
    <source>
        <strain evidence="3">G9</strain>
    </source>
</reference>
<sequence length="97" mass="10618">MTPALLVSIGLGILLSALTFLFIMRIILTWYPQVSLKQFPLSWLAIATEPFLAPTRRLIPPLGGVDISPIIWVGIVTLLRELLVGQQGLVLLLFPAA</sequence>
<evidence type="ECO:0000256" key="2">
    <source>
        <dbReference type="SAM" id="Phobius"/>
    </source>
</evidence>
<keyword evidence="2" id="KW-1133">Transmembrane helix</keyword>